<dbReference type="AlphaFoldDB" id="A0AAV1KZF3"/>
<protein>
    <submittedName>
        <fullName evidence="1">Uncharacterized protein</fullName>
    </submittedName>
</protein>
<dbReference type="Proteomes" id="UP001314205">
    <property type="component" value="Unassembled WGS sequence"/>
</dbReference>
<reference evidence="1 2" key="1">
    <citation type="submission" date="2023-11" db="EMBL/GenBank/DDBJ databases">
        <authorList>
            <person name="Hedman E."/>
            <person name="Englund M."/>
            <person name="Stromberg M."/>
            <person name="Nyberg Akerstrom W."/>
            <person name="Nylinder S."/>
            <person name="Jareborg N."/>
            <person name="Kallberg Y."/>
            <person name="Kronander E."/>
        </authorList>
    </citation>
    <scope>NUCLEOTIDE SEQUENCE [LARGE SCALE GENOMIC DNA]</scope>
</reference>
<evidence type="ECO:0000313" key="2">
    <source>
        <dbReference type="Proteomes" id="UP001314205"/>
    </source>
</evidence>
<proteinExistence type="predicted"/>
<dbReference type="EMBL" id="CAVLGL010000081">
    <property type="protein sequence ID" value="CAK1587182.1"/>
    <property type="molecule type" value="Genomic_DNA"/>
</dbReference>
<accession>A0AAV1KZF3</accession>
<gene>
    <name evidence="1" type="ORF">PARMNEM_LOCUS8041</name>
</gene>
<name>A0AAV1KZF3_9NEOP</name>
<comment type="caution">
    <text evidence="1">The sequence shown here is derived from an EMBL/GenBank/DDBJ whole genome shotgun (WGS) entry which is preliminary data.</text>
</comment>
<evidence type="ECO:0000313" key="1">
    <source>
        <dbReference type="EMBL" id="CAK1587182.1"/>
    </source>
</evidence>
<organism evidence="1 2">
    <name type="scientific">Parnassius mnemosyne</name>
    <name type="common">clouded apollo</name>
    <dbReference type="NCBI Taxonomy" id="213953"/>
    <lineage>
        <taxon>Eukaryota</taxon>
        <taxon>Metazoa</taxon>
        <taxon>Ecdysozoa</taxon>
        <taxon>Arthropoda</taxon>
        <taxon>Hexapoda</taxon>
        <taxon>Insecta</taxon>
        <taxon>Pterygota</taxon>
        <taxon>Neoptera</taxon>
        <taxon>Endopterygota</taxon>
        <taxon>Lepidoptera</taxon>
        <taxon>Glossata</taxon>
        <taxon>Ditrysia</taxon>
        <taxon>Papilionoidea</taxon>
        <taxon>Papilionidae</taxon>
        <taxon>Parnassiinae</taxon>
        <taxon>Parnassini</taxon>
        <taxon>Parnassius</taxon>
        <taxon>Driopa</taxon>
    </lineage>
</organism>
<keyword evidence="2" id="KW-1185">Reference proteome</keyword>
<sequence>MTKYRIHHPRSCSKRLTLPKVEGERGFIDIKNLHNSQISAIRNFFHQQANNSPLYNVVVLGYTKLIPLNLKDQRKQKNESIISAQDKINSWLQKTLYGRH</sequence>